<protein>
    <submittedName>
        <fullName evidence="2">Uncharacterized protein</fullName>
    </submittedName>
</protein>
<keyword evidence="3" id="KW-1185">Reference proteome</keyword>
<feature type="region of interest" description="Disordered" evidence="1">
    <location>
        <begin position="83"/>
        <end position="102"/>
    </location>
</feature>
<dbReference type="EMBL" id="JBBXMP010001028">
    <property type="protein sequence ID" value="KAL0056721.1"/>
    <property type="molecule type" value="Genomic_DNA"/>
</dbReference>
<dbReference type="Proteomes" id="UP001437256">
    <property type="component" value="Unassembled WGS sequence"/>
</dbReference>
<evidence type="ECO:0000256" key="1">
    <source>
        <dbReference type="SAM" id="MobiDB-lite"/>
    </source>
</evidence>
<name>A0ABR2Z588_9AGAR</name>
<feature type="non-terminal residue" evidence="2">
    <location>
        <position position="102"/>
    </location>
</feature>
<organism evidence="2 3">
    <name type="scientific">Marasmius tenuissimus</name>
    <dbReference type="NCBI Taxonomy" id="585030"/>
    <lineage>
        <taxon>Eukaryota</taxon>
        <taxon>Fungi</taxon>
        <taxon>Dikarya</taxon>
        <taxon>Basidiomycota</taxon>
        <taxon>Agaricomycotina</taxon>
        <taxon>Agaricomycetes</taxon>
        <taxon>Agaricomycetidae</taxon>
        <taxon>Agaricales</taxon>
        <taxon>Marasmiineae</taxon>
        <taxon>Marasmiaceae</taxon>
        <taxon>Marasmius</taxon>
    </lineage>
</organism>
<proteinExistence type="predicted"/>
<comment type="caution">
    <text evidence="2">The sequence shown here is derived from an EMBL/GenBank/DDBJ whole genome shotgun (WGS) entry which is preliminary data.</text>
</comment>
<gene>
    <name evidence="2" type="ORF">AAF712_016671</name>
</gene>
<reference evidence="2 3" key="1">
    <citation type="submission" date="2024-05" db="EMBL/GenBank/DDBJ databases">
        <title>A draft genome resource for the thread blight pathogen Marasmius tenuissimus strain MS-2.</title>
        <authorList>
            <person name="Yulfo-Soto G.E."/>
            <person name="Baruah I.K."/>
            <person name="Amoako-Attah I."/>
            <person name="Bukari Y."/>
            <person name="Meinhardt L.W."/>
            <person name="Bailey B.A."/>
            <person name="Cohen S.P."/>
        </authorList>
    </citation>
    <scope>NUCLEOTIDE SEQUENCE [LARGE SCALE GENOMIC DNA]</scope>
    <source>
        <strain evidence="2 3">MS-2</strain>
    </source>
</reference>
<evidence type="ECO:0000313" key="3">
    <source>
        <dbReference type="Proteomes" id="UP001437256"/>
    </source>
</evidence>
<sequence>TFVFALFIKSCSAFNFTIQNQVSVGQFVLQWNASSSDFDTTAKSFIIVLVKPPEGFYCPVTDVANGLGSNFDSVVKDFHILQAPNSPGDSSGQSVLNSQNTG</sequence>
<feature type="non-terminal residue" evidence="2">
    <location>
        <position position="1"/>
    </location>
</feature>
<evidence type="ECO:0000313" key="2">
    <source>
        <dbReference type="EMBL" id="KAL0056721.1"/>
    </source>
</evidence>
<accession>A0ABR2Z588</accession>